<reference evidence="5" key="1">
    <citation type="submission" date="2016-06" db="UniProtKB">
        <authorList>
            <consortium name="WormBaseParasite"/>
        </authorList>
    </citation>
    <scope>IDENTIFICATION</scope>
</reference>
<protein>
    <submittedName>
        <fullName evidence="3 5">Uncharacterized protein</fullName>
    </submittedName>
</protein>
<keyword evidence="2" id="KW-1133">Transmembrane helix</keyword>
<dbReference type="Proteomes" id="UP000275846">
    <property type="component" value="Unassembled WGS sequence"/>
</dbReference>
<evidence type="ECO:0000313" key="4">
    <source>
        <dbReference type="Proteomes" id="UP000275846"/>
    </source>
</evidence>
<dbReference type="AlphaFoldDB" id="A0A183TDC9"/>
<dbReference type="WBParaSite" id="SSLN_0001502401-mRNA-1">
    <property type="protein sequence ID" value="SSLN_0001502401-mRNA-1"/>
    <property type="gene ID" value="SSLN_0001502401"/>
</dbReference>
<dbReference type="EMBL" id="UYSU01039007">
    <property type="protein sequence ID" value="VDM00863.1"/>
    <property type="molecule type" value="Genomic_DNA"/>
</dbReference>
<sequence>MLFLPSITPQATAKTSGLKKVRVSGFVGVSTPDASAPYPLLFPLLRYPCPLSPLPSPLASRLILLLLPILSPFFSLALLLSFTFTASLLPFSSPFPPPPRSNKSYGDGDMQSRRGPRRIGRSLTSHICW</sequence>
<name>A0A183TDC9_SCHSO</name>
<keyword evidence="2" id="KW-0472">Membrane</keyword>
<evidence type="ECO:0000313" key="3">
    <source>
        <dbReference type="EMBL" id="VDM00863.1"/>
    </source>
</evidence>
<keyword evidence="2" id="KW-0812">Transmembrane</keyword>
<keyword evidence="4" id="KW-1185">Reference proteome</keyword>
<evidence type="ECO:0000313" key="5">
    <source>
        <dbReference type="WBParaSite" id="SSLN_0001502401-mRNA-1"/>
    </source>
</evidence>
<gene>
    <name evidence="3" type="ORF">SSLN_LOCUS14477</name>
</gene>
<feature type="transmembrane region" description="Helical" evidence="2">
    <location>
        <begin position="62"/>
        <end position="89"/>
    </location>
</feature>
<feature type="region of interest" description="Disordered" evidence="1">
    <location>
        <begin position="96"/>
        <end position="129"/>
    </location>
</feature>
<accession>A0A183TDC9</accession>
<evidence type="ECO:0000256" key="2">
    <source>
        <dbReference type="SAM" id="Phobius"/>
    </source>
</evidence>
<proteinExistence type="predicted"/>
<evidence type="ECO:0000256" key="1">
    <source>
        <dbReference type="SAM" id="MobiDB-lite"/>
    </source>
</evidence>
<organism evidence="5">
    <name type="scientific">Schistocephalus solidus</name>
    <name type="common">Tapeworm</name>
    <dbReference type="NCBI Taxonomy" id="70667"/>
    <lineage>
        <taxon>Eukaryota</taxon>
        <taxon>Metazoa</taxon>
        <taxon>Spiralia</taxon>
        <taxon>Lophotrochozoa</taxon>
        <taxon>Platyhelminthes</taxon>
        <taxon>Cestoda</taxon>
        <taxon>Eucestoda</taxon>
        <taxon>Diphyllobothriidea</taxon>
        <taxon>Diphyllobothriidae</taxon>
        <taxon>Schistocephalus</taxon>
    </lineage>
</organism>
<reference evidence="3 4" key="2">
    <citation type="submission" date="2018-11" db="EMBL/GenBank/DDBJ databases">
        <authorList>
            <consortium name="Pathogen Informatics"/>
        </authorList>
    </citation>
    <scope>NUCLEOTIDE SEQUENCE [LARGE SCALE GENOMIC DNA]</scope>
    <source>
        <strain evidence="3 4">NST_G2</strain>
    </source>
</reference>